<dbReference type="Proteomes" id="UP000184356">
    <property type="component" value="Unassembled WGS sequence"/>
</dbReference>
<feature type="domain" description="Carboxylesterase type B" evidence="3">
    <location>
        <begin position="49"/>
        <end position="285"/>
    </location>
</feature>
<dbReference type="PANTHER" id="PTHR43918">
    <property type="entry name" value="ACETYLCHOLINESTERASE"/>
    <property type="match status" value="1"/>
</dbReference>
<gene>
    <name evidence="4" type="ORF">ASPSYDRAFT_155621</name>
</gene>
<protein>
    <recommendedName>
        <fullName evidence="3">Carboxylesterase type B domain-containing protein</fullName>
    </recommendedName>
</protein>
<keyword evidence="2" id="KW-0378">Hydrolase</keyword>
<comment type="similarity">
    <text evidence="1">Belongs to the type-B carboxylesterase/lipase family.</text>
</comment>
<proteinExistence type="inferred from homology"/>
<dbReference type="VEuPathDB" id="FungiDB:ASPSYDRAFT_155621"/>
<accession>A0A1L9TC51</accession>
<keyword evidence="5" id="KW-1185">Reference proteome</keyword>
<dbReference type="Pfam" id="PF00135">
    <property type="entry name" value="COesterase"/>
    <property type="match status" value="1"/>
</dbReference>
<evidence type="ECO:0000313" key="4">
    <source>
        <dbReference type="EMBL" id="OJJ56965.1"/>
    </source>
</evidence>
<sequence length="315" mass="34760">MQSGNPVPEKGLNGTQFYQPLYDEIARRVTPEAGYAMENGMVEGDTCWDAVDRMACLRNVEFTQMNDAINATSAQSWFPVIDGDIVSEQPSRSLYTGKKYVKVPILIGANTDEGSHYMPTHDISTEDEFIDLIANPQFHGVAPGIALPRILVNQLAAAYSNVSSSPRDAAIHANRRQACSTWSRANISAYCYRFDVPLYDQASAQHGNEMPFVLNNTGRHGHDADPISGDDLPVLAGDISSSWVSFIATLDPNSWRQQINSTPTTPAWPEYAAEKAYEMVFQANGTSHVERDVWRATQIRLINGEPSGIAVAYQR</sequence>
<dbReference type="InterPro" id="IPR002018">
    <property type="entry name" value="CarbesteraseB"/>
</dbReference>
<name>A0A1L9TC51_9EURO</name>
<evidence type="ECO:0000313" key="5">
    <source>
        <dbReference type="Proteomes" id="UP000184356"/>
    </source>
</evidence>
<dbReference type="STRING" id="1036612.A0A1L9TC51"/>
<dbReference type="PANTHER" id="PTHR43918:SF4">
    <property type="entry name" value="CARBOXYLIC ESTER HYDROLASE"/>
    <property type="match status" value="1"/>
</dbReference>
<evidence type="ECO:0000256" key="2">
    <source>
        <dbReference type="ARBA" id="ARBA00022801"/>
    </source>
</evidence>
<organism evidence="4 5">
    <name type="scientific">Aspergillus sydowii CBS 593.65</name>
    <dbReference type="NCBI Taxonomy" id="1036612"/>
    <lineage>
        <taxon>Eukaryota</taxon>
        <taxon>Fungi</taxon>
        <taxon>Dikarya</taxon>
        <taxon>Ascomycota</taxon>
        <taxon>Pezizomycotina</taxon>
        <taxon>Eurotiomycetes</taxon>
        <taxon>Eurotiomycetidae</taxon>
        <taxon>Eurotiales</taxon>
        <taxon>Aspergillaceae</taxon>
        <taxon>Aspergillus</taxon>
        <taxon>Aspergillus subgen. Nidulantes</taxon>
    </lineage>
</organism>
<dbReference type="EMBL" id="KV878589">
    <property type="protein sequence ID" value="OJJ56965.1"/>
    <property type="molecule type" value="Genomic_DNA"/>
</dbReference>
<dbReference type="SUPFAM" id="SSF53474">
    <property type="entry name" value="alpha/beta-Hydrolases"/>
    <property type="match status" value="1"/>
</dbReference>
<evidence type="ECO:0000256" key="1">
    <source>
        <dbReference type="ARBA" id="ARBA00005964"/>
    </source>
</evidence>
<dbReference type="OrthoDB" id="408631at2759"/>
<dbReference type="AlphaFoldDB" id="A0A1L9TC51"/>
<evidence type="ECO:0000259" key="3">
    <source>
        <dbReference type="Pfam" id="PF00135"/>
    </source>
</evidence>
<reference evidence="5" key="1">
    <citation type="journal article" date="2017" name="Genome Biol.">
        <title>Comparative genomics reveals high biological diversity and specific adaptations in the industrially and medically important fungal genus Aspergillus.</title>
        <authorList>
            <person name="de Vries R.P."/>
            <person name="Riley R."/>
            <person name="Wiebenga A."/>
            <person name="Aguilar-Osorio G."/>
            <person name="Amillis S."/>
            <person name="Uchima C.A."/>
            <person name="Anderluh G."/>
            <person name="Asadollahi M."/>
            <person name="Askin M."/>
            <person name="Barry K."/>
            <person name="Battaglia E."/>
            <person name="Bayram O."/>
            <person name="Benocci T."/>
            <person name="Braus-Stromeyer S.A."/>
            <person name="Caldana C."/>
            <person name="Canovas D."/>
            <person name="Cerqueira G.C."/>
            <person name="Chen F."/>
            <person name="Chen W."/>
            <person name="Choi C."/>
            <person name="Clum A."/>
            <person name="Dos Santos R.A."/>
            <person name="Damasio A.R."/>
            <person name="Diallinas G."/>
            <person name="Emri T."/>
            <person name="Fekete E."/>
            <person name="Flipphi M."/>
            <person name="Freyberg S."/>
            <person name="Gallo A."/>
            <person name="Gournas C."/>
            <person name="Habgood R."/>
            <person name="Hainaut M."/>
            <person name="Harispe M.L."/>
            <person name="Henrissat B."/>
            <person name="Hilden K.S."/>
            <person name="Hope R."/>
            <person name="Hossain A."/>
            <person name="Karabika E."/>
            <person name="Karaffa L."/>
            <person name="Karanyi Z."/>
            <person name="Krasevec N."/>
            <person name="Kuo A."/>
            <person name="Kusch H."/>
            <person name="LaButti K."/>
            <person name="Lagendijk E.L."/>
            <person name="Lapidus A."/>
            <person name="Levasseur A."/>
            <person name="Lindquist E."/>
            <person name="Lipzen A."/>
            <person name="Logrieco A.F."/>
            <person name="MacCabe A."/>
            <person name="Maekelae M.R."/>
            <person name="Malavazi I."/>
            <person name="Melin P."/>
            <person name="Meyer V."/>
            <person name="Mielnichuk N."/>
            <person name="Miskei M."/>
            <person name="Molnar A.P."/>
            <person name="Mule G."/>
            <person name="Ngan C.Y."/>
            <person name="Orejas M."/>
            <person name="Orosz E."/>
            <person name="Ouedraogo J.P."/>
            <person name="Overkamp K.M."/>
            <person name="Park H.-S."/>
            <person name="Perrone G."/>
            <person name="Piumi F."/>
            <person name="Punt P.J."/>
            <person name="Ram A.F."/>
            <person name="Ramon A."/>
            <person name="Rauscher S."/>
            <person name="Record E."/>
            <person name="Riano-Pachon D.M."/>
            <person name="Robert V."/>
            <person name="Roehrig J."/>
            <person name="Ruller R."/>
            <person name="Salamov A."/>
            <person name="Salih N.S."/>
            <person name="Samson R.A."/>
            <person name="Sandor E."/>
            <person name="Sanguinetti M."/>
            <person name="Schuetze T."/>
            <person name="Sepcic K."/>
            <person name="Shelest E."/>
            <person name="Sherlock G."/>
            <person name="Sophianopoulou V."/>
            <person name="Squina F.M."/>
            <person name="Sun H."/>
            <person name="Susca A."/>
            <person name="Todd R.B."/>
            <person name="Tsang A."/>
            <person name="Unkles S.E."/>
            <person name="van de Wiele N."/>
            <person name="van Rossen-Uffink D."/>
            <person name="Oliveira J.V."/>
            <person name="Vesth T.C."/>
            <person name="Visser J."/>
            <person name="Yu J.-H."/>
            <person name="Zhou M."/>
            <person name="Andersen M.R."/>
            <person name="Archer D.B."/>
            <person name="Baker S.E."/>
            <person name="Benoit I."/>
            <person name="Brakhage A.A."/>
            <person name="Braus G.H."/>
            <person name="Fischer R."/>
            <person name="Frisvad J.C."/>
            <person name="Goldman G.H."/>
            <person name="Houbraken J."/>
            <person name="Oakley B."/>
            <person name="Pocsi I."/>
            <person name="Scazzocchio C."/>
            <person name="Seiboth B."/>
            <person name="vanKuyk P.A."/>
            <person name="Wortman J."/>
            <person name="Dyer P.S."/>
            <person name="Grigoriev I.V."/>
        </authorList>
    </citation>
    <scope>NUCLEOTIDE SEQUENCE [LARGE SCALE GENOMIC DNA]</scope>
    <source>
        <strain evidence="5">CBS 593.65</strain>
    </source>
</reference>
<dbReference type="GeneID" id="63758547"/>
<dbReference type="GO" id="GO:0052689">
    <property type="term" value="F:carboxylic ester hydrolase activity"/>
    <property type="evidence" value="ECO:0007669"/>
    <property type="project" value="TreeGrafter"/>
</dbReference>
<dbReference type="Gene3D" id="3.40.50.1820">
    <property type="entry name" value="alpha/beta hydrolase"/>
    <property type="match status" value="1"/>
</dbReference>
<dbReference type="InterPro" id="IPR029058">
    <property type="entry name" value="AB_hydrolase_fold"/>
</dbReference>
<dbReference type="RefSeq" id="XP_040700771.1">
    <property type="nucleotide sequence ID" value="XM_040842474.1"/>
</dbReference>
<dbReference type="InterPro" id="IPR050654">
    <property type="entry name" value="AChE-related_enzymes"/>
</dbReference>